<evidence type="ECO:0000256" key="2">
    <source>
        <dbReference type="ARBA" id="ARBA00009046"/>
    </source>
</evidence>
<evidence type="ECO:0000256" key="8">
    <source>
        <dbReference type="ARBA" id="ARBA00022840"/>
    </source>
</evidence>
<dbReference type="InterPro" id="IPR038257">
    <property type="entry name" value="CRISPR-assoc_Cas3_HD_sf"/>
</dbReference>
<accession>A0A7X2NI04</accession>
<protein>
    <submittedName>
        <fullName evidence="12">CRISPR-associated helicase Cas3</fullName>
    </submittedName>
</protein>
<dbReference type="GO" id="GO:0005524">
    <property type="term" value="F:ATP binding"/>
    <property type="evidence" value="ECO:0007669"/>
    <property type="project" value="UniProtKB-KW"/>
</dbReference>
<dbReference type="PROSITE" id="PS51192">
    <property type="entry name" value="HELICASE_ATP_BIND_1"/>
    <property type="match status" value="1"/>
</dbReference>
<dbReference type="GO" id="GO:0003723">
    <property type="term" value="F:RNA binding"/>
    <property type="evidence" value="ECO:0007669"/>
    <property type="project" value="TreeGrafter"/>
</dbReference>
<dbReference type="GO" id="GO:0046872">
    <property type="term" value="F:metal ion binding"/>
    <property type="evidence" value="ECO:0007669"/>
    <property type="project" value="UniProtKB-KW"/>
</dbReference>
<dbReference type="GO" id="GO:0016787">
    <property type="term" value="F:hydrolase activity"/>
    <property type="evidence" value="ECO:0007669"/>
    <property type="project" value="UniProtKB-KW"/>
</dbReference>
<keyword evidence="4" id="KW-0479">Metal-binding</keyword>
<comment type="similarity">
    <text evidence="1">In the N-terminal section; belongs to the CRISPR-associated nuclease Cas3-HD family.</text>
</comment>
<comment type="caution">
    <text evidence="12">The sequence shown here is derived from an EMBL/GenBank/DDBJ whole genome shotgun (WGS) entry which is preliminary data.</text>
</comment>
<name>A0A7X2NI04_9FIRM</name>
<evidence type="ECO:0000256" key="4">
    <source>
        <dbReference type="ARBA" id="ARBA00022723"/>
    </source>
</evidence>
<keyword evidence="8" id="KW-0067">ATP-binding</keyword>
<dbReference type="NCBIfam" id="TIGR01587">
    <property type="entry name" value="cas3_core"/>
    <property type="match status" value="1"/>
</dbReference>
<dbReference type="Pfam" id="PF18019">
    <property type="entry name" value="Cas3_HD"/>
    <property type="match status" value="1"/>
</dbReference>
<organism evidence="12 13">
    <name type="scientific">Pseudoramibacter porci</name>
    <dbReference type="NCBI Taxonomy" id="2606631"/>
    <lineage>
        <taxon>Bacteria</taxon>
        <taxon>Bacillati</taxon>
        <taxon>Bacillota</taxon>
        <taxon>Clostridia</taxon>
        <taxon>Eubacteriales</taxon>
        <taxon>Eubacteriaceae</taxon>
        <taxon>Pseudoramibacter</taxon>
    </lineage>
</organism>
<dbReference type="InterPro" id="IPR011545">
    <property type="entry name" value="DEAD/DEAH_box_helicase_dom"/>
</dbReference>
<evidence type="ECO:0000256" key="3">
    <source>
        <dbReference type="ARBA" id="ARBA00022722"/>
    </source>
</evidence>
<dbReference type="Pfam" id="PF00270">
    <property type="entry name" value="DEAD"/>
    <property type="match status" value="1"/>
</dbReference>
<evidence type="ECO:0000256" key="7">
    <source>
        <dbReference type="ARBA" id="ARBA00022806"/>
    </source>
</evidence>
<dbReference type="InterPro" id="IPR006483">
    <property type="entry name" value="CRISPR-assoc_Cas3_HD"/>
</dbReference>
<reference evidence="12 13" key="1">
    <citation type="submission" date="2019-08" db="EMBL/GenBank/DDBJ databases">
        <title>In-depth cultivation of the pig gut microbiome towards novel bacterial diversity and tailored functional studies.</title>
        <authorList>
            <person name="Wylensek D."/>
            <person name="Hitch T.C.A."/>
            <person name="Clavel T."/>
        </authorList>
    </citation>
    <scope>NUCLEOTIDE SEQUENCE [LARGE SCALE GENOMIC DNA]</scope>
    <source>
        <strain evidence="12 13">RF-744-FAT-4</strain>
    </source>
</reference>
<dbReference type="Pfam" id="PF18395">
    <property type="entry name" value="Cas3_C"/>
    <property type="match status" value="1"/>
</dbReference>
<proteinExistence type="inferred from homology"/>
<evidence type="ECO:0000313" key="13">
    <source>
        <dbReference type="Proteomes" id="UP000461754"/>
    </source>
</evidence>
<dbReference type="InterPro" id="IPR041372">
    <property type="entry name" value="Cas3_C"/>
</dbReference>
<keyword evidence="3" id="KW-0540">Nuclease</keyword>
<sequence>MFDFFQNPACLLAAKTDRKDRQKWLPLWMHLLDTADVMDVLVSDWLPDHIKDILCADEDTLSQTARCLGAMHDIGKATPLFQSRILQSIDNIDDLLEGRGLPISSLNCFDRYTRSPHALAGEAILLNRAVSEDFAAIVGAHHGIPHPLDQPNWGQLQIDPYGATYSNYYDDIHLHLKDTWENTRSVLIHAVLNMCDCAFPDDLVSYTLPQQVIWTGLLIMADWIASNENYFPLLSVEEEGHPSLYPDRVEDALDRLNLPPIWSPCCYALPPEQFKTRFGFSPNCVQESIIQIAASVNKPGLLILEAPMGVGKTEAALAAAELLASRTGCGGLFFGLPTQATSNGIFPRIEHWAASQAKSDQVIYSIKLAHGAAELNEDYQSIFHGTAITNEDNEDNGTNRDLLVHPWFEGRKQALLSDFVIGTVDQILMMALKQRHLMLRHLGLAGKVVIIDECHAYDAYMDQYLEQALAWLGAYDVPVILLSATLPYETRTQLIRAYQNMRYKEFTRIEKEPWMTCRAYPLLTYTDGKAVISKAIPDESSERTVRIEQIDDETLCDSLSTALSEGGCAGIILNTVKRAQAVAKKLQVAFPNDEILIFHGAFTMEQRAAIEQILLARLGKNSKPEDRKNLIVVGTQVMEQSLDVDFDVMVTDLCPVDLLFQRIGRLHRHQRKRPNPVQNAVCYVLGADENQELEKGSVAVYGEYLLLRTKEILPDQLSIPKDISETVQNVYDPTYLINPQKEADALQDYQNHLNTLRQSAHAYRLGAPSKSKRRRTPLSGLLDTAVPNDVKADAAVRYGTDSIEIILLKYDAKATLLSTLSASPEYFAPDEALSDDEALTVARQKLRLPLAFSASWSIDEIIAFLEKHSQQWVPLWLIHPILKGELFLILDENNQAQLNAYTVGYDLRLGFYFERKHDERH</sequence>
<dbReference type="EMBL" id="VUMO01000012">
    <property type="protein sequence ID" value="MSS20428.1"/>
    <property type="molecule type" value="Genomic_DNA"/>
</dbReference>
<keyword evidence="13" id="KW-1185">Reference proteome</keyword>
<dbReference type="InterPro" id="IPR006474">
    <property type="entry name" value="Helicase_Cas3_CRISPR-ass_core"/>
</dbReference>
<dbReference type="SMART" id="SM00490">
    <property type="entry name" value="HELICc"/>
    <property type="match status" value="1"/>
</dbReference>
<evidence type="ECO:0000256" key="5">
    <source>
        <dbReference type="ARBA" id="ARBA00022741"/>
    </source>
</evidence>
<dbReference type="InterPro" id="IPR054712">
    <property type="entry name" value="Cas3-like_dom"/>
</dbReference>
<dbReference type="PANTHER" id="PTHR47963:SF9">
    <property type="entry name" value="CRISPR-ASSOCIATED ENDONUCLEASE_HELICASE CAS3"/>
    <property type="match status" value="1"/>
</dbReference>
<feature type="domain" description="HD Cas3-type" evidence="11">
    <location>
        <begin position="20"/>
        <end position="224"/>
    </location>
</feature>
<keyword evidence="9" id="KW-0051">Antiviral defense</keyword>
<comment type="similarity">
    <text evidence="2">In the central section; belongs to the CRISPR-associated helicase Cas3 family.</text>
</comment>
<keyword evidence="5" id="KW-0547">Nucleotide-binding</keyword>
<gene>
    <name evidence="12" type="primary">cas3</name>
    <name evidence="12" type="ORF">FYJ52_08465</name>
</gene>
<dbReference type="PANTHER" id="PTHR47963">
    <property type="entry name" value="DEAD-BOX ATP-DEPENDENT RNA HELICASE 47, MITOCHONDRIAL"/>
    <property type="match status" value="1"/>
</dbReference>
<evidence type="ECO:0000256" key="1">
    <source>
        <dbReference type="ARBA" id="ARBA00006847"/>
    </source>
</evidence>
<dbReference type="Proteomes" id="UP000461754">
    <property type="component" value="Unassembled WGS sequence"/>
</dbReference>
<dbReference type="InterPro" id="IPR050547">
    <property type="entry name" value="DEAD_box_RNA_helicases"/>
</dbReference>
<dbReference type="RefSeq" id="WP_154576801.1">
    <property type="nucleotide sequence ID" value="NZ_VUMO01000012.1"/>
</dbReference>
<dbReference type="SUPFAM" id="SSF52540">
    <property type="entry name" value="P-loop containing nucleoside triphosphate hydrolases"/>
    <property type="match status" value="1"/>
</dbReference>
<dbReference type="InterPro" id="IPR014001">
    <property type="entry name" value="Helicase_ATP-bd"/>
</dbReference>
<evidence type="ECO:0000256" key="6">
    <source>
        <dbReference type="ARBA" id="ARBA00022801"/>
    </source>
</evidence>
<keyword evidence="7" id="KW-0347">Helicase</keyword>
<dbReference type="GO" id="GO:0004518">
    <property type="term" value="F:nuclease activity"/>
    <property type="evidence" value="ECO:0007669"/>
    <property type="project" value="UniProtKB-KW"/>
</dbReference>
<evidence type="ECO:0000313" key="12">
    <source>
        <dbReference type="EMBL" id="MSS20428.1"/>
    </source>
</evidence>
<dbReference type="InterPro" id="IPR001650">
    <property type="entry name" value="Helicase_C-like"/>
</dbReference>
<evidence type="ECO:0000256" key="9">
    <source>
        <dbReference type="ARBA" id="ARBA00023118"/>
    </source>
</evidence>
<keyword evidence="6" id="KW-0378">Hydrolase</keyword>
<feature type="domain" description="Helicase ATP-binding" evidence="10">
    <location>
        <begin position="293"/>
        <end position="504"/>
    </location>
</feature>
<dbReference type="Gene3D" id="1.10.3210.30">
    <property type="match status" value="1"/>
</dbReference>
<dbReference type="Gene3D" id="3.40.50.300">
    <property type="entry name" value="P-loop containing nucleotide triphosphate hydrolases"/>
    <property type="match status" value="2"/>
</dbReference>
<evidence type="ECO:0000259" key="10">
    <source>
        <dbReference type="PROSITE" id="PS51192"/>
    </source>
</evidence>
<evidence type="ECO:0000259" key="11">
    <source>
        <dbReference type="PROSITE" id="PS51643"/>
    </source>
</evidence>
<dbReference type="AlphaFoldDB" id="A0A7X2NI04"/>
<dbReference type="InterPro" id="IPR027417">
    <property type="entry name" value="P-loop_NTPase"/>
</dbReference>
<dbReference type="GO" id="GO:0051607">
    <property type="term" value="P:defense response to virus"/>
    <property type="evidence" value="ECO:0007669"/>
    <property type="project" value="UniProtKB-KW"/>
</dbReference>
<dbReference type="SMART" id="SM00487">
    <property type="entry name" value="DEXDc"/>
    <property type="match status" value="1"/>
</dbReference>
<dbReference type="Pfam" id="PF22590">
    <property type="entry name" value="Cas3-like_C_2"/>
    <property type="match status" value="1"/>
</dbReference>
<dbReference type="GO" id="GO:0003724">
    <property type="term" value="F:RNA helicase activity"/>
    <property type="evidence" value="ECO:0007669"/>
    <property type="project" value="TreeGrafter"/>
</dbReference>
<dbReference type="NCBIfam" id="TIGR01596">
    <property type="entry name" value="cas3_HD"/>
    <property type="match status" value="1"/>
</dbReference>
<dbReference type="PROSITE" id="PS51643">
    <property type="entry name" value="HD_CAS3"/>
    <property type="match status" value="1"/>
</dbReference>
<dbReference type="CDD" id="cd09641">
    <property type="entry name" value="Cas3''_I"/>
    <property type="match status" value="1"/>
</dbReference>